<feature type="non-terminal residue" evidence="1">
    <location>
        <position position="121"/>
    </location>
</feature>
<dbReference type="EMBL" id="CAJVQC010122163">
    <property type="protein sequence ID" value="CAG8838963.1"/>
    <property type="molecule type" value="Genomic_DNA"/>
</dbReference>
<organism evidence="1 2">
    <name type="scientific">Racocetra persica</name>
    <dbReference type="NCBI Taxonomy" id="160502"/>
    <lineage>
        <taxon>Eukaryota</taxon>
        <taxon>Fungi</taxon>
        <taxon>Fungi incertae sedis</taxon>
        <taxon>Mucoromycota</taxon>
        <taxon>Glomeromycotina</taxon>
        <taxon>Glomeromycetes</taxon>
        <taxon>Diversisporales</taxon>
        <taxon>Gigasporaceae</taxon>
        <taxon>Racocetra</taxon>
    </lineage>
</organism>
<evidence type="ECO:0000313" key="1">
    <source>
        <dbReference type="EMBL" id="CAG8838963.1"/>
    </source>
</evidence>
<reference evidence="1" key="1">
    <citation type="submission" date="2021-06" db="EMBL/GenBank/DDBJ databases">
        <authorList>
            <person name="Kallberg Y."/>
            <person name="Tangrot J."/>
            <person name="Rosling A."/>
        </authorList>
    </citation>
    <scope>NUCLEOTIDE SEQUENCE</scope>
    <source>
        <strain evidence="1">MA461A</strain>
    </source>
</reference>
<evidence type="ECO:0000313" key="2">
    <source>
        <dbReference type="Proteomes" id="UP000789920"/>
    </source>
</evidence>
<accession>A0ACA9SHI1</accession>
<keyword evidence="2" id="KW-1185">Reference proteome</keyword>
<comment type="caution">
    <text evidence="1">The sequence shown here is derived from an EMBL/GenBank/DDBJ whole genome shotgun (WGS) entry which is preliminary data.</text>
</comment>
<feature type="non-terminal residue" evidence="1">
    <location>
        <position position="1"/>
    </location>
</feature>
<sequence length="121" mass="13787">GGIISKGAEKDYKLSDTLHDGNILRIKRLSEFSELEIIHRCKLEYGIKVSDDGLVDPHGKAFTFNKHNYVIERFKQNADIYSKTESITRNNKHEITYQKNLISSIKVSSKLPWSSLSAGFN</sequence>
<proteinExistence type="predicted"/>
<name>A0ACA9SHI1_9GLOM</name>
<protein>
    <submittedName>
        <fullName evidence="1">15827_t:CDS:1</fullName>
    </submittedName>
</protein>
<gene>
    <name evidence="1" type="ORF">RPERSI_LOCUS30868</name>
</gene>
<dbReference type="Proteomes" id="UP000789920">
    <property type="component" value="Unassembled WGS sequence"/>
</dbReference>